<protein>
    <submittedName>
        <fullName evidence="1">Uncharacterized protein</fullName>
    </submittedName>
</protein>
<evidence type="ECO:0000313" key="1">
    <source>
        <dbReference type="Ensembl" id="ENSSMRP00000025278.1"/>
    </source>
</evidence>
<dbReference type="PANTHER" id="PTHR28651:SF1">
    <property type="entry name" value="TRANSMEMBRANE PROTEIN 232"/>
    <property type="match status" value="1"/>
</dbReference>
<reference evidence="1" key="2">
    <citation type="submission" date="2025-09" db="UniProtKB">
        <authorList>
            <consortium name="Ensembl"/>
        </authorList>
    </citation>
    <scope>IDENTIFICATION</scope>
</reference>
<dbReference type="Ensembl" id="ENSSMRT00000029604.1">
    <property type="protein sequence ID" value="ENSSMRP00000025278.1"/>
    <property type="gene ID" value="ENSSMRG00000019566.1"/>
</dbReference>
<dbReference type="Proteomes" id="UP000694421">
    <property type="component" value="Unplaced"/>
</dbReference>
<proteinExistence type="predicted"/>
<reference evidence="1" key="1">
    <citation type="submission" date="2025-08" db="UniProtKB">
        <authorList>
            <consortium name="Ensembl"/>
        </authorList>
    </citation>
    <scope>IDENTIFICATION</scope>
</reference>
<dbReference type="InterPro" id="IPR031747">
    <property type="entry name" value="TMEM232"/>
</dbReference>
<organism evidence="1 2">
    <name type="scientific">Salvator merianae</name>
    <name type="common">Argentine black and white tegu</name>
    <name type="synonym">Tupinambis merianae</name>
    <dbReference type="NCBI Taxonomy" id="96440"/>
    <lineage>
        <taxon>Eukaryota</taxon>
        <taxon>Metazoa</taxon>
        <taxon>Chordata</taxon>
        <taxon>Craniata</taxon>
        <taxon>Vertebrata</taxon>
        <taxon>Euteleostomi</taxon>
        <taxon>Lepidosauria</taxon>
        <taxon>Squamata</taxon>
        <taxon>Bifurcata</taxon>
        <taxon>Unidentata</taxon>
        <taxon>Episquamata</taxon>
        <taxon>Laterata</taxon>
        <taxon>Teiioidea</taxon>
        <taxon>Teiidae</taxon>
        <taxon>Salvator</taxon>
    </lineage>
</organism>
<dbReference type="AlphaFoldDB" id="A0A8D0KL19"/>
<dbReference type="Pfam" id="PF15877">
    <property type="entry name" value="TMEM232"/>
    <property type="match status" value="1"/>
</dbReference>
<dbReference type="PANTHER" id="PTHR28651">
    <property type="entry name" value="TRANSMEMBRANE PROTEIN 232"/>
    <property type="match status" value="1"/>
</dbReference>
<sequence length="251" mass="28327">MVLGETAKLNMSCLKVLMDLVRDFISSSQKGSEKYWHWEVGYIYTNILREICLHGISADLQKTAFVGFCDCVKDLNDDKDLTGASFLDLLNYFPSSDECHDLFWVIRYGAVYNLVILYSQLSGDVNREGLRNAVWKSLQKQKDIEKESQVLDAAKVAEVEAKGPTNPFLMPTEKSTSDPQEITSPQYIGWRVATAMCHHFLPPIGPDIPLPRQPVQKPPTVMHHEAEPSIMEKKAKLTEILSVSDISDFCD</sequence>
<dbReference type="OMA" id="PSSDECH"/>
<accession>A0A8D0KL19</accession>
<dbReference type="GeneTree" id="ENSGT00960000190754"/>
<keyword evidence="2" id="KW-1185">Reference proteome</keyword>
<evidence type="ECO:0000313" key="2">
    <source>
        <dbReference type="Proteomes" id="UP000694421"/>
    </source>
</evidence>
<name>A0A8D0KL19_SALMN</name>